<keyword evidence="3" id="KW-0378">Hydrolase</keyword>
<dbReference type="InterPro" id="IPR019963">
    <property type="entry name" value="FL_hydrolase_MqnB"/>
</dbReference>
<organism evidence="3 4">
    <name type="scientific">Niabella ginsengisoli</name>
    <dbReference type="NCBI Taxonomy" id="522298"/>
    <lineage>
        <taxon>Bacteria</taxon>
        <taxon>Pseudomonadati</taxon>
        <taxon>Bacteroidota</taxon>
        <taxon>Chitinophagia</taxon>
        <taxon>Chitinophagales</taxon>
        <taxon>Chitinophagaceae</taxon>
        <taxon>Niabella</taxon>
    </lineage>
</organism>
<sequence>MDILIIAATGFEIQPSIRKLKKMGATVVISGVGAAPSVYVITKAIQKYKPKLIIQAGIAGCFNRKYALGDVLLVSKDNFGDIGVVEHKEWKSIFDLNLIPSHQKPFKEGWLVNPHRKLIANTGLETVSATTVNEISTNKSRISLFIKQGFVLESMEGAALHYVALVEKIPFLQIRAISNYVGVRDKSKWKIAEAITNLNTELMRVIDGQ</sequence>
<evidence type="ECO:0000259" key="2">
    <source>
        <dbReference type="Pfam" id="PF01048"/>
    </source>
</evidence>
<comment type="caution">
    <text evidence="3">The sequence shown here is derived from an EMBL/GenBank/DDBJ whole genome shotgun (WGS) entry which is preliminary data.</text>
</comment>
<dbReference type="SUPFAM" id="SSF53167">
    <property type="entry name" value="Purine and uridine phosphorylases"/>
    <property type="match status" value="1"/>
</dbReference>
<dbReference type="Pfam" id="PF01048">
    <property type="entry name" value="PNP_UDP_1"/>
    <property type="match status" value="1"/>
</dbReference>
<dbReference type="PANTHER" id="PTHR46832:SF2">
    <property type="entry name" value="FUTALOSINE HYDROLASE"/>
    <property type="match status" value="1"/>
</dbReference>
<dbReference type="EC" id="3.2.2.26" evidence="1"/>
<gene>
    <name evidence="3" type="primary">mqnB</name>
    <name evidence="3" type="ORF">MKP09_11440</name>
</gene>
<evidence type="ECO:0000313" key="4">
    <source>
        <dbReference type="Proteomes" id="UP001202248"/>
    </source>
</evidence>
<dbReference type="PANTHER" id="PTHR46832">
    <property type="entry name" value="5'-METHYLTHIOADENOSINE/S-ADENOSYLHOMOCYSTEINE NUCLEOSIDASE"/>
    <property type="match status" value="1"/>
</dbReference>
<keyword evidence="4" id="KW-1185">Reference proteome</keyword>
<dbReference type="Proteomes" id="UP001202248">
    <property type="component" value="Unassembled WGS sequence"/>
</dbReference>
<dbReference type="EMBL" id="JAKWBL010000002">
    <property type="protein sequence ID" value="MCH5598477.1"/>
    <property type="molecule type" value="Genomic_DNA"/>
</dbReference>
<dbReference type="NCBIfam" id="TIGR03664">
    <property type="entry name" value="fut_nucase"/>
    <property type="match status" value="1"/>
</dbReference>
<dbReference type="RefSeq" id="WP_240830142.1">
    <property type="nucleotide sequence ID" value="NZ_JAKWBL010000002.1"/>
</dbReference>
<dbReference type="GO" id="GO:0016798">
    <property type="term" value="F:hydrolase activity, acting on glycosyl bonds"/>
    <property type="evidence" value="ECO:0007669"/>
    <property type="project" value="UniProtKB-KW"/>
</dbReference>
<name>A0ABS9SJC3_9BACT</name>
<feature type="domain" description="Nucleoside phosphorylase" evidence="2">
    <location>
        <begin position="19"/>
        <end position="199"/>
    </location>
</feature>
<reference evidence="3 4" key="1">
    <citation type="submission" date="2022-02" db="EMBL/GenBank/DDBJ databases">
        <authorList>
            <person name="Min J."/>
        </authorList>
    </citation>
    <scope>NUCLEOTIDE SEQUENCE [LARGE SCALE GENOMIC DNA]</scope>
    <source>
        <strain evidence="3 4">GR10-1</strain>
    </source>
</reference>
<protein>
    <recommendedName>
        <fullName evidence="1">Futalosine hydrolase</fullName>
        <ecNumber evidence="1">3.2.2.26</ecNumber>
    </recommendedName>
</protein>
<evidence type="ECO:0000256" key="1">
    <source>
        <dbReference type="NCBIfam" id="TIGR03664"/>
    </source>
</evidence>
<keyword evidence="3" id="KW-0326">Glycosidase</keyword>
<accession>A0ABS9SJC3</accession>
<evidence type="ECO:0000313" key="3">
    <source>
        <dbReference type="EMBL" id="MCH5598477.1"/>
    </source>
</evidence>
<dbReference type="InterPro" id="IPR035994">
    <property type="entry name" value="Nucleoside_phosphorylase_sf"/>
</dbReference>
<proteinExistence type="predicted"/>
<dbReference type="Gene3D" id="3.40.50.1580">
    <property type="entry name" value="Nucleoside phosphorylase domain"/>
    <property type="match status" value="1"/>
</dbReference>
<dbReference type="InterPro" id="IPR000845">
    <property type="entry name" value="Nucleoside_phosphorylase_d"/>
</dbReference>